<gene>
    <name evidence="1" type="ORF">APZ42_029064</name>
</gene>
<evidence type="ECO:0000313" key="2">
    <source>
        <dbReference type="Proteomes" id="UP000076858"/>
    </source>
</evidence>
<name>A0A164PYA5_9CRUS</name>
<protein>
    <submittedName>
        <fullName evidence="1">Uncharacterized protein</fullName>
    </submittedName>
</protein>
<reference evidence="1 2" key="1">
    <citation type="submission" date="2016-03" db="EMBL/GenBank/DDBJ databases">
        <title>EvidentialGene: Evidence-directed Construction of Genes on Genomes.</title>
        <authorList>
            <person name="Gilbert D.G."/>
            <person name="Choi J.-H."/>
            <person name="Mockaitis K."/>
            <person name="Colbourne J."/>
            <person name="Pfrender M."/>
        </authorList>
    </citation>
    <scope>NUCLEOTIDE SEQUENCE [LARGE SCALE GENOMIC DNA]</scope>
    <source>
        <strain evidence="1 2">Xinb3</strain>
        <tissue evidence="1">Complete organism</tissue>
    </source>
</reference>
<organism evidence="1 2">
    <name type="scientific">Daphnia magna</name>
    <dbReference type="NCBI Taxonomy" id="35525"/>
    <lineage>
        <taxon>Eukaryota</taxon>
        <taxon>Metazoa</taxon>
        <taxon>Ecdysozoa</taxon>
        <taxon>Arthropoda</taxon>
        <taxon>Crustacea</taxon>
        <taxon>Branchiopoda</taxon>
        <taxon>Diplostraca</taxon>
        <taxon>Cladocera</taxon>
        <taxon>Anomopoda</taxon>
        <taxon>Daphniidae</taxon>
        <taxon>Daphnia</taxon>
    </lineage>
</organism>
<sequence>MTKKVIRIPENQKKNFNFCRSPFSVFTAIPAIRAHPKTRKRNAKRTATKTRNAVRNNPQAMGCESLKYRLKAT</sequence>
<evidence type="ECO:0000313" key="1">
    <source>
        <dbReference type="EMBL" id="KZS07261.1"/>
    </source>
</evidence>
<dbReference type="Proteomes" id="UP000076858">
    <property type="component" value="Unassembled WGS sequence"/>
</dbReference>
<accession>A0A164PYA5</accession>
<comment type="caution">
    <text evidence="1">The sequence shown here is derived from an EMBL/GenBank/DDBJ whole genome shotgun (WGS) entry which is preliminary data.</text>
</comment>
<keyword evidence="2" id="KW-1185">Reference proteome</keyword>
<proteinExistence type="predicted"/>
<dbReference type="AlphaFoldDB" id="A0A164PYA5"/>
<dbReference type="EMBL" id="LRGB01002506">
    <property type="protein sequence ID" value="KZS07261.1"/>
    <property type="molecule type" value="Genomic_DNA"/>
</dbReference>